<dbReference type="Proteomes" id="UP000243463">
    <property type="component" value="Unassembled WGS sequence"/>
</dbReference>
<organism evidence="1 2">
    <name type="scientific">Acinetobacter apis</name>
    <dbReference type="NCBI Taxonomy" id="1229165"/>
    <lineage>
        <taxon>Bacteria</taxon>
        <taxon>Pseudomonadati</taxon>
        <taxon>Pseudomonadota</taxon>
        <taxon>Gammaproteobacteria</taxon>
        <taxon>Moraxellales</taxon>
        <taxon>Moraxellaceae</taxon>
        <taxon>Acinetobacter</taxon>
    </lineage>
</organism>
<dbReference type="RefSeq" id="WP_143218778.1">
    <property type="nucleotide sequence ID" value="NZ_FZLN01000003.1"/>
</dbReference>
<proteinExistence type="predicted"/>
<evidence type="ECO:0008006" key="3">
    <source>
        <dbReference type="Google" id="ProtNLM"/>
    </source>
</evidence>
<evidence type="ECO:0000313" key="2">
    <source>
        <dbReference type="Proteomes" id="UP000243463"/>
    </source>
</evidence>
<gene>
    <name evidence="1" type="ORF">SAMN05444584_1660</name>
</gene>
<dbReference type="OrthoDB" id="6646492at2"/>
<reference evidence="2" key="1">
    <citation type="submission" date="2017-06" db="EMBL/GenBank/DDBJ databases">
        <authorList>
            <person name="Varghese N."/>
            <person name="Submissions S."/>
        </authorList>
    </citation>
    <scope>NUCLEOTIDE SEQUENCE [LARGE SCALE GENOMIC DNA]</scope>
    <source>
        <strain evidence="2">ANC 5114</strain>
    </source>
</reference>
<dbReference type="EMBL" id="FZLN01000003">
    <property type="protein sequence ID" value="SNQ29696.1"/>
    <property type="molecule type" value="Genomic_DNA"/>
</dbReference>
<sequence>MIVVFSFTETNITTAFHLFDQVPQMNALFSAHLPAHFRIKHHLCEAKPIQNTKSTVPALLPPLTVESVEEKPLDFDPYSAAFANQLMSIFGTDSLAYRLANNEKKTVHIRTFGTHKKNNHKNKAKEKHWINEVMSEVSKILPFQNDINLGSNSNTDVYVELSAEKNWNVFSDWSLDTTQTFRYGAQSKNYSETDFNFSQKRNGEDLAANRFSIIKTYEAEITWNDKLFMKQQFLNEHQLTYGIYTGGVYNEEKKDLELQSWGPYLGWRIPLWKKWIYLDNDISYYKDITATDGYSFSANLQLEAFF</sequence>
<dbReference type="AlphaFoldDB" id="A0A217EHP1"/>
<protein>
    <recommendedName>
        <fullName evidence="3">Selenocysteine synthase</fullName>
    </recommendedName>
</protein>
<accession>A0A217EHP1</accession>
<name>A0A217EHP1_9GAMM</name>
<keyword evidence="2" id="KW-1185">Reference proteome</keyword>
<evidence type="ECO:0000313" key="1">
    <source>
        <dbReference type="EMBL" id="SNQ29696.1"/>
    </source>
</evidence>